<protein>
    <submittedName>
        <fullName evidence="1">(California timema) hypothetical protein</fullName>
    </submittedName>
</protein>
<proteinExistence type="predicted"/>
<name>A0A7R9JHJ4_TIMCA</name>
<gene>
    <name evidence="1" type="ORF">TCMB3V08_LOCUS11944</name>
</gene>
<organism evidence="1">
    <name type="scientific">Timema californicum</name>
    <name type="common">California timema</name>
    <name type="synonym">Walking stick</name>
    <dbReference type="NCBI Taxonomy" id="61474"/>
    <lineage>
        <taxon>Eukaryota</taxon>
        <taxon>Metazoa</taxon>
        <taxon>Ecdysozoa</taxon>
        <taxon>Arthropoda</taxon>
        <taxon>Hexapoda</taxon>
        <taxon>Insecta</taxon>
        <taxon>Pterygota</taxon>
        <taxon>Neoptera</taxon>
        <taxon>Polyneoptera</taxon>
        <taxon>Phasmatodea</taxon>
        <taxon>Timematodea</taxon>
        <taxon>Timematoidea</taxon>
        <taxon>Timematidae</taxon>
        <taxon>Timema</taxon>
    </lineage>
</organism>
<accession>A0A7R9JHJ4</accession>
<dbReference type="EMBL" id="OE191586">
    <property type="protein sequence ID" value="CAD7579410.1"/>
    <property type="molecule type" value="Genomic_DNA"/>
</dbReference>
<evidence type="ECO:0000313" key="1">
    <source>
        <dbReference type="EMBL" id="CAD7579410.1"/>
    </source>
</evidence>
<reference evidence="1" key="1">
    <citation type="submission" date="2020-11" db="EMBL/GenBank/DDBJ databases">
        <authorList>
            <person name="Tran Van P."/>
        </authorList>
    </citation>
    <scope>NUCLEOTIDE SEQUENCE</scope>
</reference>
<sequence>MRDESDTSNSVDEILKTEIKLFDSSFGIMDSNIDHFTPVDKSERVKINFIQVGHHSRLRTLSDRVYHTPESVSEYFNLDIS</sequence>
<dbReference type="AlphaFoldDB" id="A0A7R9JHJ4"/>